<dbReference type="PANTHER" id="PTHR13375">
    <property type="entry name" value="FMS INTERACTING PROTEIN"/>
    <property type="match status" value="1"/>
</dbReference>
<evidence type="ECO:0000256" key="2">
    <source>
        <dbReference type="ARBA" id="ARBA00008044"/>
    </source>
</evidence>
<dbReference type="Pfam" id="PF09766">
    <property type="entry name" value="FmiP_Thoc5"/>
    <property type="match status" value="1"/>
</dbReference>
<keyword evidence="4" id="KW-1185">Reference proteome</keyword>
<dbReference type="GO" id="GO:0006406">
    <property type="term" value="P:mRNA export from nucleus"/>
    <property type="evidence" value="ECO:0007669"/>
    <property type="project" value="TreeGrafter"/>
</dbReference>
<proteinExistence type="inferred from homology"/>
<sequence>MERGASPSRLRRRPNTLNEEITKKKEALIAPHPIRLVLEITCADGITLSVQLQYMQELRAIGALAKLRGSSLPFCGNILCNESILMELYPGDTGEKCPNAVGQAKLDQYQ</sequence>
<protein>
    <submittedName>
        <fullName evidence="5">Uncharacterized protein</fullName>
    </submittedName>
</protein>
<name>A0A914RZJ5_PAREQ</name>
<keyword evidence="3" id="KW-0539">Nucleus</keyword>
<dbReference type="PANTHER" id="PTHR13375:SF3">
    <property type="entry name" value="THO COMPLEX SUBUNIT 5 HOMOLOG"/>
    <property type="match status" value="1"/>
</dbReference>
<dbReference type="WBParaSite" id="PEQ_0000747501-mRNA-1">
    <property type="protein sequence ID" value="PEQ_0000747501-mRNA-1"/>
    <property type="gene ID" value="PEQ_0000747501"/>
</dbReference>
<evidence type="ECO:0000313" key="5">
    <source>
        <dbReference type="WBParaSite" id="PEQ_0000747501-mRNA-1"/>
    </source>
</evidence>
<reference evidence="5" key="1">
    <citation type="submission" date="2022-11" db="UniProtKB">
        <authorList>
            <consortium name="WormBaseParasite"/>
        </authorList>
    </citation>
    <scope>IDENTIFICATION</scope>
</reference>
<evidence type="ECO:0000313" key="4">
    <source>
        <dbReference type="Proteomes" id="UP000887564"/>
    </source>
</evidence>
<evidence type="ECO:0000256" key="3">
    <source>
        <dbReference type="ARBA" id="ARBA00023242"/>
    </source>
</evidence>
<dbReference type="InterPro" id="IPR019163">
    <property type="entry name" value="THO_Thoc5"/>
</dbReference>
<dbReference type="AlphaFoldDB" id="A0A914RZJ5"/>
<accession>A0A914RZJ5</accession>
<organism evidence="4 5">
    <name type="scientific">Parascaris equorum</name>
    <name type="common">Equine roundworm</name>
    <dbReference type="NCBI Taxonomy" id="6256"/>
    <lineage>
        <taxon>Eukaryota</taxon>
        <taxon>Metazoa</taxon>
        <taxon>Ecdysozoa</taxon>
        <taxon>Nematoda</taxon>
        <taxon>Chromadorea</taxon>
        <taxon>Rhabditida</taxon>
        <taxon>Spirurina</taxon>
        <taxon>Ascaridomorpha</taxon>
        <taxon>Ascaridoidea</taxon>
        <taxon>Ascarididae</taxon>
        <taxon>Parascaris</taxon>
    </lineage>
</organism>
<evidence type="ECO:0000256" key="1">
    <source>
        <dbReference type="ARBA" id="ARBA00004123"/>
    </source>
</evidence>
<comment type="similarity">
    <text evidence="2">Belongs to the THOC5 family.</text>
</comment>
<dbReference type="GO" id="GO:0003729">
    <property type="term" value="F:mRNA binding"/>
    <property type="evidence" value="ECO:0007669"/>
    <property type="project" value="TreeGrafter"/>
</dbReference>
<comment type="subcellular location">
    <subcellularLocation>
        <location evidence="1">Nucleus</location>
    </subcellularLocation>
</comment>
<dbReference type="Proteomes" id="UP000887564">
    <property type="component" value="Unplaced"/>
</dbReference>
<dbReference type="GO" id="GO:0000445">
    <property type="term" value="C:THO complex part of transcription export complex"/>
    <property type="evidence" value="ECO:0007669"/>
    <property type="project" value="TreeGrafter"/>
</dbReference>